<dbReference type="RefSeq" id="WP_317643428.1">
    <property type="nucleotide sequence ID" value="NZ_AP026800.1"/>
</dbReference>
<dbReference type="Pfam" id="PF01078">
    <property type="entry name" value="Mg_chelatase"/>
    <property type="match status" value="1"/>
</dbReference>
<accession>A0ABN6SGQ6</accession>
<protein>
    <submittedName>
        <fullName evidence="3">ATP-dependent protease</fullName>
    </submittedName>
</protein>
<dbReference type="EMBL" id="AP026800">
    <property type="protein sequence ID" value="BDR54423.1"/>
    <property type="molecule type" value="Genomic_DNA"/>
</dbReference>
<evidence type="ECO:0000313" key="4">
    <source>
        <dbReference type="Proteomes" id="UP001321748"/>
    </source>
</evidence>
<dbReference type="Gene3D" id="3.30.230.10">
    <property type="match status" value="1"/>
</dbReference>
<dbReference type="SUPFAM" id="SSF54211">
    <property type="entry name" value="Ribosomal protein S5 domain 2-like"/>
    <property type="match status" value="1"/>
</dbReference>
<dbReference type="InterPro" id="IPR045006">
    <property type="entry name" value="CHLI-like"/>
</dbReference>
<dbReference type="InterPro" id="IPR020568">
    <property type="entry name" value="Ribosomal_Su5_D2-typ_SF"/>
</dbReference>
<keyword evidence="3" id="KW-0378">Hydrolase</keyword>
<evidence type="ECO:0000256" key="1">
    <source>
        <dbReference type="ARBA" id="ARBA00006354"/>
    </source>
</evidence>
<dbReference type="SUPFAM" id="SSF52540">
    <property type="entry name" value="P-loop containing nucleoside triphosphate hydrolases"/>
    <property type="match status" value="1"/>
</dbReference>
<sequence length="511" mass="54716">MRIGSGMSVGLVGLKAFLIQAQAFISPGLPYFSIIGLPDTSLTESRERVKSACSATGFKWPETRVTVNLSPASMPKHGSTHDLAIAVAVLDAAGAIPQQSFEHTLTLGELNLDGTVLPVNGLLPILLHARGQGIRRAYVPFGNLEEAQIVPGIEVVGIRHLGELVEQVGGKARYKLSDSQSFTELNLAPDSSEAAHKQIDMAQVVGQEQTKWALTVAAAGGHHMLMTGPPGTGKTMLASRLPSIMPPLMEKEQLEVASIRSLCGNLQQHGVSDIPPFESPHHTASTAALVGGGSGVALPGAITRAHCGVLFMDEAPEFSPRAMQTLREPLETGQVLLSRSKGTTSYPARFQLVMSANPCPCGYGFGTGERCTCSPRERSRYWSRLSGPILDRIDIQVSVLPVSNITSSHTQPRQTSAQIRSQVTQARATARARFADHGWVCNAQASGEWLRTATSAKAIELVNQALESKRLSLRGADRAMRLAWTLADLDGRTAPSAEDVNTGIMMRTRLQ</sequence>
<comment type="similarity">
    <text evidence="1">Belongs to the Mg-chelatase subunits D/I family. ComM subfamily.</text>
</comment>
<dbReference type="InterPro" id="IPR027417">
    <property type="entry name" value="P-loop_NTPase"/>
</dbReference>
<feature type="domain" description="AAA+ ATPase" evidence="2">
    <location>
        <begin position="220"/>
        <end position="403"/>
    </location>
</feature>
<dbReference type="PANTHER" id="PTHR32039">
    <property type="entry name" value="MAGNESIUM-CHELATASE SUBUNIT CHLI"/>
    <property type="match status" value="1"/>
</dbReference>
<gene>
    <name evidence="3" type="ORF">KIMH_05340</name>
</gene>
<dbReference type="Gene3D" id="3.40.50.300">
    <property type="entry name" value="P-loop containing nucleotide triphosphate hydrolases"/>
    <property type="match status" value="1"/>
</dbReference>
<dbReference type="Proteomes" id="UP001321748">
    <property type="component" value="Chromosome"/>
</dbReference>
<proteinExistence type="inferred from homology"/>
<dbReference type="NCBIfam" id="TIGR00368">
    <property type="entry name" value="YifB family Mg chelatase-like AAA ATPase"/>
    <property type="match status" value="1"/>
</dbReference>
<dbReference type="InterPro" id="IPR000523">
    <property type="entry name" value="Mg_chelatse_chII-like_cat_dom"/>
</dbReference>
<keyword evidence="3" id="KW-0645">Protease</keyword>
<keyword evidence="4" id="KW-1185">Reference proteome</keyword>
<dbReference type="InterPro" id="IPR004482">
    <property type="entry name" value="Mg_chelat-rel"/>
</dbReference>
<dbReference type="InterPro" id="IPR014721">
    <property type="entry name" value="Ribsml_uS5_D2-typ_fold_subgr"/>
</dbReference>
<dbReference type="CDD" id="cd00009">
    <property type="entry name" value="AAA"/>
    <property type="match status" value="1"/>
</dbReference>
<dbReference type="PANTHER" id="PTHR32039:SF7">
    <property type="entry name" value="COMPETENCE PROTEIN COMM"/>
    <property type="match status" value="1"/>
</dbReference>
<dbReference type="Pfam" id="PF13541">
    <property type="entry name" value="ChlI"/>
    <property type="match status" value="1"/>
</dbReference>
<dbReference type="Pfam" id="PF13335">
    <property type="entry name" value="Mg_chelatase_C"/>
    <property type="match status" value="1"/>
</dbReference>
<evidence type="ECO:0000259" key="2">
    <source>
        <dbReference type="SMART" id="SM00382"/>
    </source>
</evidence>
<dbReference type="InterPro" id="IPR025158">
    <property type="entry name" value="Mg_chelat-rel_C"/>
</dbReference>
<dbReference type="InterPro" id="IPR003593">
    <property type="entry name" value="AAA+_ATPase"/>
</dbReference>
<evidence type="ECO:0000313" key="3">
    <source>
        <dbReference type="EMBL" id="BDR54423.1"/>
    </source>
</evidence>
<dbReference type="GO" id="GO:0006508">
    <property type="term" value="P:proteolysis"/>
    <property type="evidence" value="ECO:0007669"/>
    <property type="project" value="UniProtKB-KW"/>
</dbReference>
<organism evidence="3 4">
    <name type="scientific">Bombiscardovia apis</name>
    <dbReference type="NCBI Taxonomy" id="2932182"/>
    <lineage>
        <taxon>Bacteria</taxon>
        <taxon>Bacillati</taxon>
        <taxon>Actinomycetota</taxon>
        <taxon>Actinomycetes</taxon>
        <taxon>Bifidobacteriales</taxon>
        <taxon>Bifidobacteriaceae</taxon>
        <taxon>Bombiscardovia</taxon>
    </lineage>
</organism>
<name>A0ABN6SGQ6_9BIFI</name>
<dbReference type="GO" id="GO:0008233">
    <property type="term" value="F:peptidase activity"/>
    <property type="evidence" value="ECO:0007669"/>
    <property type="project" value="UniProtKB-KW"/>
</dbReference>
<dbReference type="SMART" id="SM00382">
    <property type="entry name" value="AAA"/>
    <property type="match status" value="1"/>
</dbReference>
<reference evidence="3 4" key="1">
    <citation type="journal article" date="2023" name="Microbiol. Spectr.">
        <title>Symbiosis of Carpenter Bees with Uncharacterized Lactic Acid Bacteria Showing NAD Auxotrophy.</title>
        <authorList>
            <person name="Kawasaki S."/>
            <person name="Ozawa K."/>
            <person name="Mori T."/>
            <person name="Yamamoto A."/>
            <person name="Ito M."/>
            <person name="Ohkuma M."/>
            <person name="Sakamoto M."/>
            <person name="Matsutani M."/>
        </authorList>
    </citation>
    <scope>NUCLEOTIDE SEQUENCE [LARGE SCALE GENOMIC DNA]</scope>
    <source>
        <strain evidence="3 4">KimH</strain>
    </source>
</reference>